<dbReference type="Proteomes" id="UP000239001">
    <property type="component" value="Unassembled WGS sequence"/>
</dbReference>
<gene>
    <name evidence="2" type="ORF">C7H19_10390</name>
</gene>
<dbReference type="EMBL" id="PXOH01000008">
    <property type="protein sequence ID" value="PSF37564.1"/>
    <property type="molecule type" value="Genomic_DNA"/>
</dbReference>
<dbReference type="Gene3D" id="3.30.559.30">
    <property type="entry name" value="Nonribosomal peptide synthetase, condensation domain"/>
    <property type="match status" value="1"/>
</dbReference>
<dbReference type="InterPro" id="IPR042099">
    <property type="entry name" value="ANL_N_sf"/>
</dbReference>
<comment type="caution">
    <text evidence="2">The sequence shown here is derived from an EMBL/GenBank/DDBJ whole genome shotgun (WGS) entry which is preliminary data.</text>
</comment>
<dbReference type="GO" id="GO:0003824">
    <property type="term" value="F:catalytic activity"/>
    <property type="evidence" value="ECO:0007669"/>
    <property type="project" value="InterPro"/>
</dbReference>
<dbReference type="CDD" id="cd19543">
    <property type="entry name" value="DCL_NRPS"/>
    <property type="match status" value="1"/>
</dbReference>
<dbReference type="Gene3D" id="3.30.559.10">
    <property type="entry name" value="Chloramphenicol acetyltransferase-like domain"/>
    <property type="match status" value="1"/>
</dbReference>
<dbReference type="GO" id="GO:0043041">
    <property type="term" value="P:amino acid activation for nonribosomal peptide biosynthetic process"/>
    <property type="evidence" value="ECO:0007669"/>
    <property type="project" value="TreeGrafter"/>
</dbReference>
<dbReference type="AlphaFoldDB" id="A0A2T1LYX8"/>
<dbReference type="GO" id="GO:0008610">
    <property type="term" value="P:lipid biosynthetic process"/>
    <property type="evidence" value="ECO:0007669"/>
    <property type="project" value="UniProtKB-ARBA"/>
</dbReference>
<dbReference type="InterPro" id="IPR023213">
    <property type="entry name" value="CAT-like_dom_sf"/>
</dbReference>
<reference evidence="2 3" key="1">
    <citation type="submission" date="2018-03" db="EMBL/GenBank/DDBJ databases">
        <title>The ancient ancestry and fast evolution of plastids.</title>
        <authorList>
            <person name="Moore K.R."/>
            <person name="Magnabosco C."/>
            <person name="Momper L."/>
            <person name="Gold D.A."/>
            <person name="Bosak T."/>
            <person name="Fournier G.P."/>
        </authorList>
    </citation>
    <scope>NUCLEOTIDE SEQUENCE [LARGE SCALE GENOMIC DNA]</scope>
    <source>
        <strain evidence="2 3">CCALA 016</strain>
    </source>
</reference>
<proteinExistence type="predicted"/>
<dbReference type="PANTHER" id="PTHR45527:SF1">
    <property type="entry name" value="FATTY ACID SYNTHASE"/>
    <property type="match status" value="1"/>
</dbReference>
<evidence type="ECO:0000259" key="1">
    <source>
        <dbReference type="Pfam" id="PF00668"/>
    </source>
</evidence>
<reference evidence="2 3" key="2">
    <citation type="submission" date="2018-03" db="EMBL/GenBank/DDBJ databases">
        <authorList>
            <person name="Keele B.F."/>
        </authorList>
    </citation>
    <scope>NUCLEOTIDE SEQUENCE [LARGE SCALE GENOMIC DNA]</scope>
    <source>
        <strain evidence="2 3">CCALA 016</strain>
    </source>
</reference>
<dbReference type="SUPFAM" id="SSF56801">
    <property type="entry name" value="Acetyl-CoA synthetase-like"/>
    <property type="match status" value="1"/>
</dbReference>
<dbReference type="Pfam" id="PF00668">
    <property type="entry name" value="Condensation"/>
    <property type="match status" value="1"/>
</dbReference>
<dbReference type="Gene3D" id="3.40.50.12780">
    <property type="entry name" value="N-terminal domain of ligase-like"/>
    <property type="match status" value="1"/>
</dbReference>
<evidence type="ECO:0000313" key="3">
    <source>
        <dbReference type="Proteomes" id="UP000239001"/>
    </source>
</evidence>
<name>A0A2T1LYX8_9CHRO</name>
<organism evidence="2 3">
    <name type="scientific">Aphanothece hegewaldii CCALA 016</name>
    <dbReference type="NCBI Taxonomy" id="2107694"/>
    <lineage>
        <taxon>Bacteria</taxon>
        <taxon>Bacillati</taxon>
        <taxon>Cyanobacteriota</taxon>
        <taxon>Cyanophyceae</taxon>
        <taxon>Oscillatoriophycideae</taxon>
        <taxon>Chroococcales</taxon>
        <taxon>Aphanothecaceae</taxon>
        <taxon>Aphanothece</taxon>
    </lineage>
</organism>
<keyword evidence="3" id="KW-1185">Reference proteome</keyword>
<dbReference type="GO" id="GO:0005829">
    <property type="term" value="C:cytosol"/>
    <property type="evidence" value="ECO:0007669"/>
    <property type="project" value="TreeGrafter"/>
</dbReference>
<dbReference type="PANTHER" id="PTHR45527">
    <property type="entry name" value="NONRIBOSOMAL PEPTIDE SYNTHETASE"/>
    <property type="match status" value="1"/>
</dbReference>
<dbReference type="SUPFAM" id="SSF52777">
    <property type="entry name" value="CoA-dependent acyltransferases"/>
    <property type="match status" value="2"/>
</dbReference>
<dbReference type="GO" id="GO:0044550">
    <property type="term" value="P:secondary metabolite biosynthetic process"/>
    <property type="evidence" value="ECO:0007669"/>
    <property type="project" value="TreeGrafter"/>
</dbReference>
<accession>A0A2T1LYX8</accession>
<feature type="non-terminal residue" evidence="2">
    <location>
        <position position="510"/>
    </location>
</feature>
<dbReference type="GO" id="GO:0031177">
    <property type="term" value="F:phosphopantetheine binding"/>
    <property type="evidence" value="ECO:0007669"/>
    <property type="project" value="TreeGrafter"/>
</dbReference>
<dbReference type="InterPro" id="IPR001242">
    <property type="entry name" value="Condensation_dom"/>
</dbReference>
<evidence type="ECO:0000313" key="2">
    <source>
        <dbReference type="EMBL" id="PSF37564.1"/>
    </source>
</evidence>
<sequence length="510" mass="59870">MIESQQTNKNKNIETIYPLSSLQQGLLFHTLMFPDSGMYIEQYSCILEGQLNVEAFDYAWQQVIQRNAVFRTLFAWENLKQPIQVVLKSVNFSVQYQDWQNLSTQEQYIKLQAFLKFDKTQSFDCSKPPLMRCTLIQIKETTYHLIWSFHHLLCDAWSVFLIFKEVFDYYNAFNQEQELILKPAIPYRNYITWLQQQNLQEAETFWRNILKDFTTPTRLSVNKFHQQDADTKLEYKSQSLTLTVEKTQKLITFVRQNRLTLNTLIQGAWSILLSRYTQESDILFGVTVSGRAPSLKGVESIIGLFINTLPFRVKITPNTRLLPWLKQLQILQLEIEQYSYSSLVDIQKWSDIPQSQSLFESILVFENAPIDTSLFNQENGLRIRKIQGISWTNYPLTLTIIPSSELTIDITYNQNNFQDDIIYQMLEHLETLVFAMVAHPEELIIALPILTQAEQEKILNEWNKNNIEYPCECIHQLFEKQAEKNPDAIALVYQKQQLTYSQLNSKANQL</sequence>
<dbReference type="RefSeq" id="WP_245927436.1">
    <property type="nucleotide sequence ID" value="NZ_PXOH01000008.1"/>
</dbReference>
<protein>
    <submittedName>
        <fullName evidence="2">Non-ribosomal peptide synthetase</fullName>
    </submittedName>
</protein>
<feature type="domain" description="Condensation" evidence="1">
    <location>
        <begin position="14"/>
        <end position="459"/>
    </location>
</feature>